<organism evidence="3 4">
    <name type="scientific">Mus spicilegus</name>
    <name type="common">Mound-building mouse</name>
    <dbReference type="NCBI Taxonomy" id="10103"/>
    <lineage>
        <taxon>Eukaryota</taxon>
        <taxon>Metazoa</taxon>
        <taxon>Chordata</taxon>
        <taxon>Craniata</taxon>
        <taxon>Vertebrata</taxon>
        <taxon>Euteleostomi</taxon>
        <taxon>Mammalia</taxon>
        <taxon>Eutheria</taxon>
        <taxon>Euarchontoglires</taxon>
        <taxon>Glires</taxon>
        <taxon>Rodentia</taxon>
        <taxon>Myomorpha</taxon>
        <taxon>Muroidea</taxon>
        <taxon>Muridae</taxon>
        <taxon>Murinae</taxon>
        <taxon>Mus</taxon>
        <taxon>Mus</taxon>
    </lineage>
</organism>
<evidence type="ECO:0000313" key="4">
    <source>
        <dbReference type="Proteomes" id="UP000694415"/>
    </source>
</evidence>
<dbReference type="AlphaFoldDB" id="A0A8C6IKS8"/>
<evidence type="ECO:0000256" key="2">
    <source>
        <dbReference type="SAM" id="MobiDB-lite"/>
    </source>
</evidence>
<reference evidence="3" key="2">
    <citation type="submission" date="2025-09" db="UniProtKB">
        <authorList>
            <consortium name="Ensembl"/>
        </authorList>
    </citation>
    <scope>IDENTIFICATION</scope>
</reference>
<evidence type="ECO:0000256" key="1">
    <source>
        <dbReference type="SAM" id="Coils"/>
    </source>
</evidence>
<proteinExistence type="predicted"/>
<dbReference type="Ensembl" id="ENSMSIT00000047971.1">
    <property type="protein sequence ID" value="ENSMSIP00000038017.1"/>
    <property type="gene ID" value="ENSMSIG00000031672.1"/>
</dbReference>
<dbReference type="InterPro" id="IPR027417">
    <property type="entry name" value="P-loop_NTPase"/>
</dbReference>
<keyword evidence="1" id="KW-0175">Coiled coil</keyword>
<dbReference type="PANTHER" id="PTHR40710:SF1">
    <property type="entry name" value="RIKEN CDNA E230025N22 GENE"/>
    <property type="match status" value="1"/>
</dbReference>
<accession>A0A8C6IKS8</accession>
<feature type="region of interest" description="Disordered" evidence="2">
    <location>
        <begin position="524"/>
        <end position="560"/>
    </location>
</feature>
<keyword evidence="4" id="KW-1185">Reference proteome</keyword>
<name>A0A8C6IKS8_MUSSI</name>
<dbReference type="GeneTree" id="ENSGT00390000009262"/>
<sequence length="560" mass="62010">MGALRPLQRGILSDPVFIAQGNTQRDGPVCSLQEAEQELLTQVQPMLASVGQGYNTTLLLQGQETEAPRFVPQVLQMLFEEALPLCSSGPVLCTLGLVQINRIGQAQDLLSPCVEDLPVLDVAPLGLVVKDASEVEVSDARAASELYLKAAVSEGRACSLLTLTMSCPGPETQQLWRGTLRIMQLPGDPDCPLLRVLAGAAAGEEVEGSLPWIISWLLEANSYRGVLLRLDPRGSSLSLLQNALLGASRKRMQVNDVKPTLWSAVEEMRARRATLKMLRLGLLGDTLTDSGLNQLGRALWELRVVKAWGPRSHTHKGTRDETVRLLEPQVKGEPLNYCKQGRHSAHLSEAGRRGFLGSGLRLKHPLGHCEEQAHQAPDVALQFSLAQARRQRLREEHQIRIQEELKHLEHRKEVATCEQIKGTVVEEACMGRESQRKEQAVLKLQMDTLQAERDVAEQDLVVLYDLYVQATRARTCHLLQVFQAWQRMWEEKAMATEHHYRSLLAGILQGSIDLALKNQQLQSQNQQLEQSADRASHAGVLPGETSDPEHSGATFLCPHS</sequence>
<protein>
    <submittedName>
        <fullName evidence="3">Riken cDNA E230025N22 gene</fullName>
    </submittedName>
</protein>
<reference evidence="3" key="1">
    <citation type="submission" date="2025-08" db="UniProtKB">
        <authorList>
            <consortium name="Ensembl"/>
        </authorList>
    </citation>
    <scope>IDENTIFICATION</scope>
</reference>
<evidence type="ECO:0000313" key="3">
    <source>
        <dbReference type="Ensembl" id="ENSMSIP00000038017.1"/>
    </source>
</evidence>
<dbReference type="PANTHER" id="PTHR40710">
    <property type="entry name" value="RIKEN CDNA E230025N22 GENE"/>
    <property type="match status" value="1"/>
</dbReference>
<feature type="coiled-coil region" evidence="1">
    <location>
        <begin position="432"/>
        <end position="459"/>
    </location>
</feature>
<dbReference type="Proteomes" id="UP000694415">
    <property type="component" value="Unplaced"/>
</dbReference>
<dbReference type="SUPFAM" id="SSF52540">
    <property type="entry name" value="P-loop containing nucleoside triphosphate hydrolases"/>
    <property type="match status" value="1"/>
</dbReference>